<gene>
    <name evidence="6" type="ORF">R3P38DRAFT_2511147</name>
</gene>
<evidence type="ECO:0000256" key="4">
    <source>
        <dbReference type="ARBA" id="ARBA00023211"/>
    </source>
</evidence>
<dbReference type="EMBL" id="JAWWNJ010000013">
    <property type="protein sequence ID" value="KAK7042368.1"/>
    <property type="molecule type" value="Genomic_DNA"/>
</dbReference>
<dbReference type="Pfam" id="PF02833">
    <property type="entry name" value="DHHA2"/>
    <property type="match status" value="1"/>
</dbReference>
<proteinExistence type="predicted"/>
<evidence type="ECO:0000313" key="7">
    <source>
        <dbReference type="Proteomes" id="UP001362999"/>
    </source>
</evidence>
<dbReference type="Gene3D" id="3.10.310.20">
    <property type="entry name" value="DHHA2 domain"/>
    <property type="match status" value="1"/>
</dbReference>
<keyword evidence="4" id="KW-0464">Manganese</keyword>
<keyword evidence="2" id="KW-0479">Metal-binding</keyword>
<evidence type="ECO:0000256" key="3">
    <source>
        <dbReference type="ARBA" id="ARBA00022801"/>
    </source>
</evidence>
<accession>A0AAW0CT69</accession>
<dbReference type="PANTHER" id="PTHR12112:SF39">
    <property type="entry name" value="EG:152A3.5 PROTEIN (FBGN0003116_PN PROTEIN)"/>
    <property type="match status" value="1"/>
</dbReference>
<dbReference type="Proteomes" id="UP001362999">
    <property type="component" value="Unassembled WGS sequence"/>
</dbReference>
<dbReference type="Pfam" id="PF01368">
    <property type="entry name" value="DHH"/>
    <property type="match status" value="1"/>
</dbReference>
<evidence type="ECO:0000256" key="1">
    <source>
        <dbReference type="ARBA" id="ARBA00001936"/>
    </source>
</evidence>
<dbReference type="PANTHER" id="PTHR12112">
    <property type="entry name" value="BNIP - RELATED"/>
    <property type="match status" value="1"/>
</dbReference>
<dbReference type="GO" id="GO:0004309">
    <property type="term" value="F:exopolyphosphatase activity"/>
    <property type="evidence" value="ECO:0007669"/>
    <property type="project" value="TreeGrafter"/>
</dbReference>
<dbReference type="InterPro" id="IPR001667">
    <property type="entry name" value="DDH_dom"/>
</dbReference>
<dbReference type="InterPro" id="IPR038763">
    <property type="entry name" value="DHH_sf"/>
</dbReference>
<dbReference type="InterPro" id="IPR004097">
    <property type="entry name" value="DHHA2"/>
</dbReference>
<evidence type="ECO:0000256" key="2">
    <source>
        <dbReference type="ARBA" id="ARBA00022723"/>
    </source>
</evidence>
<evidence type="ECO:0000313" key="6">
    <source>
        <dbReference type="EMBL" id="KAK7042368.1"/>
    </source>
</evidence>
<dbReference type="SUPFAM" id="SSF64182">
    <property type="entry name" value="DHH phosphoesterases"/>
    <property type="match status" value="1"/>
</dbReference>
<sequence length="447" mass="49099">MKPSALRRLSTALNLGKASVPVPPDTSSLATFLSTSREKYLNDIRASPSKGDEWTVVMGNEAGDLDSLASSIAYAWVQSEIQKTQFIPLIQTGRDDFNLRAENLHALKLAGINDLQQQLLSTSDLEGINPFPSHTFALVDHNRLGRSFSEHIPNAKVVAVVDHHEDEHLYEESADPRKVAPAGSCASHVATMFPKDASVPKELATLLLSAILIDTGGLVVDGKAIQVDHEAASFLIPRSTLSDSMSSSTLGSVSPNNPRLLADLPSVKQLSKELSDKKTDVSHLGAWDLLRRDYKEYTYTLHWHPSTPMIKAGLATVPSQLRSWGSGGKLEAEAQRWMEHQQLSVLGVLTTFRISGKFGKSGKGKHRREMAWFVRDGSDSQTLQLDDTATRLWKGLEANEEVQVKKHNKMNLSQVPPTMRVMLYKQGNAKATRKATAPLLKNILESA</sequence>
<comment type="cofactor">
    <cofactor evidence="1">
        <name>Mn(2+)</name>
        <dbReference type="ChEBI" id="CHEBI:29035"/>
    </cofactor>
</comment>
<dbReference type="GO" id="GO:0005737">
    <property type="term" value="C:cytoplasm"/>
    <property type="evidence" value="ECO:0007669"/>
    <property type="project" value="InterPro"/>
</dbReference>
<dbReference type="GO" id="GO:0046872">
    <property type="term" value="F:metal ion binding"/>
    <property type="evidence" value="ECO:0007669"/>
    <property type="project" value="UniProtKB-KW"/>
</dbReference>
<evidence type="ECO:0000259" key="5">
    <source>
        <dbReference type="SMART" id="SM01131"/>
    </source>
</evidence>
<protein>
    <submittedName>
        <fullName evidence="6">Exopolyphosphatase</fullName>
    </submittedName>
</protein>
<name>A0AAW0CT69_9AGAR</name>
<dbReference type="SMART" id="SM01131">
    <property type="entry name" value="DHHA2"/>
    <property type="match status" value="1"/>
</dbReference>
<organism evidence="6 7">
    <name type="scientific">Favolaschia claudopus</name>
    <dbReference type="NCBI Taxonomy" id="2862362"/>
    <lineage>
        <taxon>Eukaryota</taxon>
        <taxon>Fungi</taxon>
        <taxon>Dikarya</taxon>
        <taxon>Basidiomycota</taxon>
        <taxon>Agaricomycotina</taxon>
        <taxon>Agaricomycetes</taxon>
        <taxon>Agaricomycetidae</taxon>
        <taxon>Agaricales</taxon>
        <taxon>Marasmiineae</taxon>
        <taxon>Mycenaceae</taxon>
        <taxon>Favolaschia</taxon>
    </lineage>
</organism>
<dbReference type="InterPro" id="IPR038222">
    <property type="entry name" value="DHHA2_dom_sf"/>
</dbReference>
<comment type="caution">
    <text evidence="6">The sequence shown here is derived from an EMBL/GenBank/DDBJ whole genome shotgun (WGS) entry which is preliminary data.</text>
</comment>
<dbReference type="AlphaFoldDB" id="A0AAW0CT69"/>
<keyword evidence="3" id="KW-0378">Hydrolase</keyword>
<dbReference type="Gene3D" id="3.90.1640.10">
    <property type="entry name" value="inorganic pyrophosphatase (n-terminal core)"/>
    <property type="match status" value="1"/>
</dbReference>
<feature type="domain" description="DHHA2" evidence="5">
    <location>
        <begin position="271"/>
        <end position="444"/>
    </location>
</feature>
<reference evidence="6 7" key="1">
    <citation type="journal article" date="2024" name="J Genomics">
        <title>Draft genome sequencing and assembly of Favolaschia claudopus CIRM-BRFM 2984 isolated from oak limbs.</title>
        <authorList>
            <person name="Navarro D."/>
            <person name="Drula E."/>
            <person name="Chaduli D."/>
            <person name="Cazenave R."/>
            <person name="Ahrendt S."/>
            <person name="Wang J."/>
            <person name="Lipzen A."/>
            <person name="Daum C."/>
            <person name="Barry K."/>
            <person name="Grigoriev I.V."/>
            <person name="Favel A."/>
            <person name="Rosso M.N."/>
            <person name="Martin F."/>
        </authorList>
    </citation>
    <scope>NUCLEOTIDE SEQUENCE [LARGE SCALE GENOMIC DNA]</scope>
    <source>
        <strain evidence="6 7">CIRM-BRFM 2984</strain>
    </source>
</reference>
<keyword evidence="7" id="KW-1185">Reference proteome</keyword>